<reference evidence="5 6" key="1">
    <citation type="submission" date="2020-03" db="EMBL/GenBank/DDBJ databases">
        <title>Soil Listeria distribution.</title>
        <authorList>
            <person name="Liao J."/>
            <person name="Wiedmann M."/>
        </authorList>
    </citation>
    <scope>NUCLEOTIDE SEQUENCE [LARGE SCALE GENOMIC DNA]</scope>
    <source>
        <strain evidence="5 6">FSL L7-1507</strain>
    </source>
</reference>
<accession>A0A841ZIX7</accession>
<dbReference type="GO" id="GO:0016810">
    <property type="term" value="F:hydrolase activity, acting on carbon-nitrogen (but not peptide) bonds"/>
    <property type="evidence" value="ECO:0007669"/>
    <property type="project" value="InterPro"/>
</dbReference>
<evidence type="ECO:0000256" key="3">
    <source>
        <dbReference type="SAM" id="Phobius"/>
    </source>
</evidence>
<keyword evidence="2" id="KW-0378">Hydrolase</keyword>
<dbReference type="EMBL" id="JAARRM010000001">
    <property type="protein sequence ID" value="MBC1520076.1"/>
    <property type="molecule type" value="Genomic_DNA"/>
</dbReference>
<dbReference type="Proteomes" id="UP000559885">
    <property type="component" value="Unassembled WGS sequence"/>
</dbReference>
<name>A0A841ZIX7_9LIST</name>
<keyword evidence="3" id="KW-1133">Transmembrane helix</keyword>
<comment type="caution">
    <text evidence="5">The sequence shown here is derived from an EMBL/GenBank/DDBJ whole genome shotgun (WGS) entry which is preliminary data.</text>
</comment>
<dbReference type="PANTHER" id="PTHR10587">
    <property type="entry name" value="GLYCOSYL TRANSFERASE-RELATED"/>
    <property type="match status" value="1"/>
</dbReference>
<dbReference type="GO" id="GO:0046872">
    <property type="term" value="F:metal ion binding"/>
    <property type="evidence" value="ECO:0007669"/>
    <property type="project" value="UniProtKB-KW"/>
</dbReference>
<keyword evidence="3" id="KW-0472">Membrane</keyword>
<dbReference type="CDD" id="cd10954">
    <property type="entry name" value="CE4_CtAXE_like"/>
    <property type="match status" value="1"/>
</dbReference>
<dbReference type="SUPFAM" id="SSF88713">
    <property type="entry name" value="Glycoside hydrolase/deacetylase"/>
    <property type="match status" value="1"/>
</dbReference>
<dbReference type="PANTHER" id="PTHR10587:SF133">
    <property type="entry name" value="CHITIN DEACETYLASE 1-RELATED"/>
    <property type="match status" value="1"/>
</dbReference>
<proteinExistence type="predicted"/>
<dbReference type="RefSeq" id="WP_185371688.1">
    <property type="nucleotide sequence ID" value="NZ_JAARRM010000001.1"/>
</dbReference>
<organism evidence="5 6">
    <name type="scientific">Listeria aquatica</name>
    <dbReference type="NCBI Taxonomy" id="1494960"/>
    <lineage>
        <taxon>Bacteria</taxon>
        <taxon>Bacillati</taxon>
        <taxon>Bacillota</taxon>
        <taxon>Bacilli</taxon>
        <taxon>Bacillales</taxon>
        <taxon>Listeriaceae</taxon>
        <taxon>Listeria</taxon>
    </lineage>
</organism>
<dbReference type="PROSITE" id="PS51677">
    <property type="entry name" value="NODB"/>
    <property type="match status" value="1"/>
</dbReference>
<dbReference type="InterPro" id="IPR011330">
    <property type="entry name" value="Glyco_hydro/deAcase_b/a-brl"/>
</dbReference>
<dbReference type="Gene3D" id="3.30.565.50">
    <property type="match status" value="1"/>
</dbReference>
<protein>
    <submittedName>
        <fullName evidence="5">Polysaccharide deacetylase family protein</fullName>
    </submittedName>
</protein>
<keyword evidence="1" id="KW-0479">Metal-binding</keyword>
<dbReference type="AlphaFoldDB" id="A0A841ZIX7"/>
<gene>
    <name evidence="5" type="ORF">HB912_00265</name>
</gene>
<evidence type="ECO:0000256" key="2">
    <source>
        <dbReference type="ARBA" id="ARBA00022801"/>
    </source>
</evidence>
<feature type="domain" description="NodB homology" evidence="4">
    <location>
        <begin position="261"/>
        <end position="435"/>
    </location>
</feature>
<feature type="transmembrane region" description="Helical" evidence="3">
    <location>
        <begin position="6"/>
        <end position="26"/>
    </location>
</feature>
<dbReference type="GO" id="GO:0005975">
    <property type="term" value="P:carbohydrate metabolic process"/>
    <property type="evidence" value="ECO:0007669"/>
    <property type="project" value="InterPro"/>
</dbReference>
<keyword evidence="3" id="KW-0812">Transmembrane</keyword>
<sequence length="460" mass="51760">MNCKILWTSLVAIVVVIGAVFGFFAYQNYELGKARDKVAKDVERGMDQKNGRGNFHKVEQKNKQNSVITAFIPVLKDKSDNQILKQKILDAANKEQNDRDNLVFFTFDKQKTGNGVEGYRLKKVRYDQVGHHYKRVLEKQFDQQLIDVDTGKVLTLGEVLNSDPDALLELKLAMQKAVMAEKKWPIEKMAALGKAKYPDRLSETSINLTDKTLTVPISIPNYPEMKHVAVPLSYLTGHIKPKYLAAETAKKKPLSPPNRGKKIALTFDDGPSRKVTPRVLALLKKYHAKATFFVLGSEVMENPGLVKQELLEGHEVGNHSWSHPALTKLSSADVSEQILKTQLAVYEQTGYFPELVRPPYGAVHHDTALAIGLPLAQWTVDTEDWKYKSGRLVTNKVLKNASNGGIILMHDIHETTADSLEETLKQLKKQGYQFVTVSELLNRKLEIGHEYFDATQEKAV</sequence>
<dbReference type="InterPro" id="IPR002509">
    <property type="entry name" value="NODB_dom"/>
</dbReference>
<evidence type="ECO:0000259" key="4">
    <source>
        <dbReference type="PROSITE" id="PS51677"/>
    </source>
</evidence>
<dbReference type="GO" id="GO:0016020">
    <property type="term" value="C:membrane"/>
    <property type="evidence" value="ECO:0007669"/>
    <property type="project" value="TreeGrafter"/>
</dbReference>
<dbReference type="Gene3D" id="3.20.20.370">
    <property type="entry name" value="Glycoside hydrolase/deacetylase"/>
    <property type="match status" value="1"/>
</dbReference>
<evidence type="ECO:0000313" key="5">
    <source>
        <dbReference type="EMBL" id="MBC1520076.1"/>
    </source>
</evidence>
<evidence type="ECO:0000256" key="1">
    <source>
        <dbReference type="ARBA" id="ARBA00022723"/>
    </source>
</evidence>
<dbReference type="InterPro" id="IPR050248">
    <property type="entry name" value="Polysacc_deacetylase_ArnD"/>
</dbReference>
<dbReference type="Pfam" id="PF01522">
    <property type="entry name" value="Polysacc_deac_1"/>
    <property type="match status" value="1"/>
</dbReference>
<dbReference type="SUPFAM" id="SSF144015">
    <property type="entry name" value="Peptidoglycan deacetylase N-terminal noncatalytic region"/>
    <property type="match status" value="1"/>
</dbReference>
<evidence type="ECO:0000313" key="6">
    <source>
        <dbReference type="Proteomes" id="UP000559885"/>
    </source>
</evidence>